<dbReference type="GO" id="GO:0034765">
    <property type="term" value="P:regulation of monoatomic ion transmembrane transport"/>
    <property type="evidence" value="ECO:0007669"/>
    <property type="project" value="TreeGrafter"/>
</dbReference>
<keyword evidence="17" id="KW-1185">Reference proteome</keyword>
<dbReference type="GO" id="GO:0005886">
    <property type="term" value="C:plasma membrane"/>
    <property type="evidence" value="ECO:0007669"/>
    <property type="project" value="TreeGrafter"/>
</dbReference>
<dbReference type="InterPro" id="IPR016449">
    <property type="entry name" value="K_chnl_inward-rec_Kir"/>
</dbReference>
<reference evidence="16" key="1">
    <citation type="submission" date="2023-06" db="EMBL/GenBank/DDBJ databases">
        <title>Survivors Of The Sea: Transcriptome response of Skeletonema marinoi to long-term dormancy.</title>
        <authorList>
            <person name="Pinder M.I.M."/>
            <person name="Kourtchenko O."/>
            <person name="Robertson E.K."/>
            <person name="Larsson T."/>
            <person name="Maumus F."/>
            <person name="Osuna-Cruz C.M."/>
            <person name="Vancaester E."/>
            <person name="Stenow R."/>
            <person name="Vandepoele K."/>
            <person name="Ploug H."/>
            <person name="Bruchert V."/>
            <person name="Godhe A."/>
            <person name="Topel M."/>
        </authorList>
    </citation>
    <scope>NUCLEOTIDE SEQUENCE</scope>
    <source>
        <strain evidence="16">R05AC</strain>
    </source>
</reference>
<dbReference type="InterPro" id="IPR013518">
    <property type="entry name" value="K_chnl_inward-rec_Kir_cyto"/>
</dbReference>
<evidence type="ECO:0000259" key="15">
    <source>
        <dbReference type="Pfam" id="PF17655"/>
    </source>
</evidence>
<dbReference type="Pfam" id="PF17655">
    <property type="entry name" value="IRK_C"/>
    <property type="match status" value="2"/>
</dbReference>
<evidence type="ECO:0000259" key="14">
    <source>
        <dbReference type="Pfam" id="PF01007"/>
    </source>
</evidence>
<dbReference type="GO" id="GO:0034702">
    <property type="term" value="C:monoatomic ion channel complex"/>
    <property type="evidence" value="ECO:0007669"/>
    <property type="project" value="UniProtKB-KW"/>
</dbReference>
<keyword evidence="4 11" id="KW-0812">Transmembrane</keyword>
<comment type="subcellular location">
    <subcellularLocation>
        <location evidence="1 11">Membrane</location>
        <topology evidence="1 11">Multi-pass membrane protein</topology>
    </subcellularLocation>
</comment>
<keyword evidence="8 11" id="KW-0406">Ion transport</keyword>
<dbReference type="InterPro" id="IPR040445">
    <property type="entry name" value="Kir_TM"/>
</dbReference>
<dbReference type="Gene3D" id="1.10.287.70">
    <property type="match status" value="1"/>
</dbReference>
<comment type="similarity">
    <text evidence="11">Belongs to the inward rectifier-type potassium channel (TC 1.A.2.1) family.</text>
</comment>
<keyword evidence="7 13" id="KW-1133">Transmembrane helix</keyword>
<evidence type="ECO:0000256" key="6">
    <source>
        <dbReference type="ARBA" id="ARBA00022958"/>
    </source>
</evidence>
<feature type="compositionally biased region" description="Low complexity" evidence="12">
    <location>
        <begin position="478"/>
        <end position="489"/>
    </location>
</feature>
<evidence type="ECO:0000256" key="8">
    <source>
        <dbReference type="ARBA" id="ARBA00023065"/>
    </source>
</evidence>
<dbReference type="Pfam" id="PF01007">
    <property type="entry name" value="IRK"/>
    <property type="match status" value="1"/>
</dbReference>
<feature type="region of interest" description="Disordered" evidence="12">
    <location>
        <begin position="454"/>
        <end position="489"/>
    </location>
</feature>
<keyword evidence="2 11" id="KW-0813">Transport</keyword>
<evidence type="ECO:0000256" key="3">
    <source>
        <dbReference type="ARBA" id="ARBA00022538"/>
    </source>
</evidence>
<evidence type="ECO:0000313" key="16">
    <source>
        <dbReference type="EMBL" id="KAK1732331.1"/>
    </source>
</evidence>
<feature type="domain" description="Potassium channel inwardly rectifying transmembrane" evidence="14">
    <location>
        <begin position="239"/>
        <end position="313"/>
    </location>
</feature>
<dbReference type="GO" id="GO:1990573">
    <property type="term" value="P:potassium ion import across plasma membrane"/>
    <property type="evidence" value="ECO:0007669"/>
    <property type="project" value="TreeGrafter"/>
</dbReference>
<evidence type="ECO:0000256" key="9">
    <source>
        <dbReference type="ARBA" id="ARBA00023136"/>
    </source>
</evidence>
<keyword evidence="10 11" id="KW-0407">Ion channel</keyword>
<keyword evidence="9 13" id="KW-0472">Membrane</keyword>
<dbReference type="PANTHER" id="PTHR11767">
    <property type="entry name" value="INWARD RECTIFIER POTASSIUM CHANNEL"/>
    <property type="match status" value="1"/>
</dbReference>
<accession>A0AAD8XS16</accession>
<organism evidence="16 17">
    <name type="scientific">Skeletonema marinoi</name>
    <dbReference type="NCBI Taxonomy" id="267567"/>
    <lineage>
        <taxon>Eukaryota</taxon>
        <taxon>Sar</taxon>
        <taxon>Stramenopiles</taxon>
        <taxon>Ochrophyta</taxon>
        <taxon>Bacillariophyta</taxon>
        <taxon>Coscinodiscophyceae</taxon>
        <taxon>Thalassiosirophycidae</taxon>
        <taxon>Thalassiosirales</taxon>
        <taxon>Skeletonemataceae</taxon>
        <taxon>Skeletonema</taxon>
        <taxon>Skeletonema marinoi-dohrnii complex</taxon>
    </lineage>
</organism>
<evidence type="ECO:0000256" key="4">
    <source>
        <dbReference type="ARBA" id="ARBA00022692"/>
    </source>
</evidence>
<evidence type="ECO:0000256" key="13">
    <source>
        <dbReference type="SAM" id="Phobius"/>
    </source>
</evidence>
<feature type="region of interest" description="Disordered" evidence="12">
    <location>
        <begin position="24"/>
        <end position="122"/>
    </location>
</feature>
<feature type="compositionally biased region" description="Polar residues" evidence="12">
    <location>
        <begin position="76"/>
        <end position="93"/>
    </location>
</feature>
<dbReference type="Gene3D" id="2.60.40.1400">
    <property type="entry name" value="G protein-activated inward rectifier potassium channel 1"/>
    <property type="match status" value="1"/>
</dbReference>
<evidence type="ECO:0000256" key="12">
    <source>
        <dbReference type="SAM" id="MobiDB-lite"/>
    </source>
</evidence>
<dbReference type="PANTHER" id="PTHR11767:SF103">
    <property type="entry name" value="POTASSIUM CHANNEL INWARDLY RECTIFYING TRANSMEMBRANE DOMAIN-CONTAINING PROTEIN"/>
    <property type="match status" value="1"/>
</dbReference>
<protein>
    <submittedName>
        <fullName evidence="16">Inward rectifier potassium channel</fullName>
    </submittedName>
</protein>
<comment type="caution">
    <text evidence="16">The sequence shown here is derived from an EMBL/GenBank/DDBJ whole genome shotgun (WGS) entry which is preliminary data.</text>
</comment>
<evidence type="ECO:0000256" key="5">
    <source>
        <dbReference type="ARBA" id="ARBA00022882"/>
    </source>
</evidence>
<evidence type="ECO:0000256" key="7">
    <source>
        <dbReference type="ARBA" id="ARBA00022989"/>
    </source>
</evidence>
<dbReference type="SUPFAM" id="SSF81296">
    <property type="entry name" value="E set domains"/>
    <property type="match status" value="1"/>
</dbReference>
<feature type="transmembrane region" description="Helical" evidence="13">
    <location>
        <begin position="175"/>
        <end position="198"/>
    </location>
</feature>
<name>A0AAD8XS16_9STRA</name>
<feature type="compositionally biased region" description="Low complexity" evidence="12">
    <location>
        <begin position="25"/>
        <end position="36"/>
    </location>
</feature>
<proteinExistence type="inferred from homology"/>
<sequence>MEMNNSSTPPNKESLHLDQPLLSPQQQTQHTTNNGGTTHGERHNNNNFIGERSTNLTGPRILDRDGTFAQSRGRWSVSNTRQRHFTTSNGHGSNQRDDESPAFYTTSPRQRHPPTTTHTTTTSRCSSSSFFQRLCTQLACCNSYFSKSRQQRNSSLTRRCWDDWFHTLSYTPTCILMLGVFAAYFVTIVIFAGLYLTVNKVGERYNSDGGGVNLNGLDVAAAVGGVVSGGDNNGILESDIDMADVSSFCGMDINNHMEALYFSLSTMATIGYGTSDYYFGECWTPFILVLLQVLTALAFSSLAIGLLFQRMSRGQKRGRTIVFSDVAVIRKVRGQWYWMFRVAELRKQHIIGAKIRVFCVRHERCPLSEEAVGVGTGRGNDVVELETAHFVSHPLPLLNGSYSSQSSSSGGDGGVDDGNYDCSFEQSILMGLPHVVVHRMDPLSPMMPPRPIWYDESGVPHGPASSPSESLTSGGAGTAESESSSSLLATVEEGTAHSTMQDGQIIPSADEITEFLHDRQAEIIIYLEGTCEVTGMALQARHSYRMEDIAFHQTFAPCVFPTSAASSSVAGGGKRWNPFSRSSKEKVEHDAVLTRIGGDETDDSCALEVDFSQFHDLVPAPYDSNSCPYIPSSSLRK</sequence>
<evidence type="ECO:0000256" key="1">
    <source>
        <dbReference type="ARBA" id="ARBA00004141"/>
    </source>
</evidence>
<dbReference type="InterPro" id="IPR041647">
    <property type="entry name" value="IRK_C"/>
</dbReference>
<gene>
    <name evidence="16" type="ORF">QTG54_016961</name>
</gene>
<feature type="compositionally biased region" description="Low complexity" evidence="12">
    <location>
        <begin position="105"/>
        <end position="122"/>
    </location>
</feature>
<evidence type="ECO:0000313" key="17">
    <source>
        <dbReference type="Proteomes" id="UP001224775"/>
    </source>
</evidence>
<feature type="domain" description="Inward rectifier potassium channel C-terminal" evidence="15">
    <location>
        <begin position="321"/>
        <end position="363"/>
    </location>
</feature>
<dbReference type="GO" id="GO:0005242">
    <property type="term" value="F:inward rectifier potassium channel activity"/>
    <property type="evidence" value="ECO:0007669"/>
    <property type="project" value="InterPro"/>
</dbReference>
<keyword evidence="5 11" id="KW-0851">Voltage-gated channel</keyword>
<feature type="transmembrane region" description="Helical" evidence="13">
    <location>
        <begin position="286"/>
        <end position="308"/>
    </location>
</feature>
<dbReference type="EMBL" id="JATAAI010000072">
    <property type="protein sequence ID" value="KAK1732331.1"/>
    <property type="molecule type" value="Genomic_DNA"/>
</dbReference>
<feature type="domain" description="Inward rectifier potassium channel C-terminal" evidence="15">
    <location>
        <begin position="516"/>
        <end position="562"/>
    </location>
</feature>
<evidence type="ECO:0000256" key="10">
    <source>
        <dbReference type="ARBA" id="ARBA00023303"/>
    </source>
</evidence>
<dbReference type="AlphaFoldDB" id="A0AAD8XS16"/>
<evidence type="ECO:0000256" key="11">
    <source>
        <dbReference type="RuleBase" id="RU003822"/>
    </source>
</evidence>
<evidence type="ECO:0000256" key="2">
    <source>
        <dbReference type="ARBA" id="ARBA00022448"/>
    </source>
</evidence>
<dbReference type="InterPro" id="IPR014756">
    <property type="entry name" value="Ig_E-set"/>
</dbReference>
<dbReference type="SUPFAM" id="SSF81324">
    <property type="entry name" value="Voltage-gated potassium channels"/>
    <property type="match status" value="1"/>
</dbReference>
<keyword evidence="3 11" id="KW-0633">Potassium transport</keyword>
<keyword evidence="6 11" id="KW-0630">Potassium</keyword>
<dbReference type="Proteomes" id="UP001224775">
    <property type="component" value="Unassembled WGS sequence"/>
</dbReference>